<accession>A3XH05</accession>
<organism evidence="1 2">
    <name type="scientific">Leeuwenhoekiella blandensis (strain CECT 7118 / CCUG 51940 / KCTC 22103 / MED217)</name>
    <name type="common">Flavobacterium sp. (strain MED217)</name>
    <dbReference type="NCBI Taxonomy" id="398720"/>
    <lineage>
        <taxon>Bacteria</taxon>
        <taxon>Pseudomonadati</taxon>
        <taxon>Bacteroidota</taxon>
        <taxon>Flavobacteriia</taxon>
        <taxon>Flavobacteriales</taxon>
        <taxon>Flavobacteriaceae</taxon>
        <taxon>Leeuwenhoekiella</taxon>
    </lineage>
</organism>
<comment type="caution">
    <text evidence="1">The sequence shown here is derived from an EMBL/GenBank/DDBJ whole genome shotgun (WGS) entry which is preliminary data.</text>
</comment>
<evidence type="ECO:0000313" key="1">
    <source>
        <dbReference type="EMBL" id="EAQ51440.1"/>
    </source>
</evidence>
<proteinExistence type="predicted"/>
<dbReference type="EMBL" id="AANC01000001">
    <property type="protein sequence ID" value="EAQ51440.1"/>
    <property type="molecule type" value="Genomic_DNA"/>
</dbReference>
<evidence type="ECO:0000313" key="2">
    <source>
        <dbReference type="Proteomes" id="UP000001601"/>
    </source>
</evidence>
<dbReference type="HOGENOM" id="CLU_2735022_0_0_10"/>
<keyword evidence="2" id="KW-1185">Reference proteome</keyword>
<gene>
    <name evidence="1" type="ORF">MED217_17895</name>
</gene>
<name>A3XH05_LEEBM</name>
<protein>
    <submittedName>
        <fullName evidence="1">Uncharacterized protein</fullName>
    </submittedName>
</protein>
<reference evidence="1 2" key="1">
    <citation type="journal article" date="2007" name="Nature">
        <title>Light stimulates growth of proteorhodopsin-containing marine Flavobacteria.</title>
        <authorList>
            <person name="Gomez-Consarnau L."/>
            <person name="Gonzalez J.M."/>
            <person name="Coll-Llado M."/>
            <person name="Gourdon P."/>
            <person name="Pascher T."/>
            <person name="Neutze R."/>
            <person name="Pedros-Alio C."/>
            <person name="Pinhassi J."/>
        </authorList>
    </citation>
    <scope>NUCLEOTIDE SEQUENCE [LARGE SCALE GENOMIC DNA]</scope>
    <source>
        <strain evidence="1 2">MED217</strain>
    </source>
</reference>
<sequence>MSDITKIPIDAGNACLISSVLIGSFPKASERSDFSNLYQVKKIHACKDSRKQKFKMLTKKDSRLSGNGIML</sequence>
<dbReference type="Proteomes" id="UP000001601">
    <property type="component" value="Unassembled WGS sequence"/>
</dbReference>
<dbReference type="STRING" id="398720.MED217_17895"/>
<dbReference type="AlphaFoldDB" id="A3XH05"/>